<dbReference type="AlphaFoldDB" id="A0A183NJK5"/>
<sequence>VHSSPFKIGNVKRSSAVDIPSNILQTSSKNNESLARKVEKKLAINTCPTPQPCRTVHSSSKRKSNTSINNDIKSCSSSPCPINTTNDTTSMNDKSKNQLHLDLSDQLKSMSNRSHNSGPSSLSDDFVFIDPSTIPALNYTTPKEKIRCLLQPTKQLSSPTITTNDQTSSPLISFDIHENFYSPPSSTTNFKNYRANRWNRLFIDPVKIYPRPLLAITLYDFSCEWNIYGGNDLLPTSSAATTPLLGNIPSNEISIPVPPHNKSPMLSSSSPLKDPTQKLITTPSRSNESLLTNKNATNIRSGGNISPNQMLKSCPKPGYRFRHGQPLINKPSSSGSVGTSGPVRMHSNDSRSENISLQSPKDSKGIRSRLTLYSQGGPGRQLDNVSFTSFQIYKS</sequence>
<dbReference type="Proteomes" id="UP000269396">
    <property type="component" value="Unassembled WGS sequence"/>
</dbReference>
<reference evidence="2 3" key="1">
    <citation type="submission" date="2018-11" db="EMBL/GenBank/DDBJ databases">
        <authorList>
            <consortium name="Pathogen Informatics"/>
        </authorList>
    </citation>
    <scope>NUCLEOTIDE SEQUENCE [LARGE SCALE GENOMIC DNA]</scope>
    <source>
        <strain>Denwood</strain>
        <strain evidence="3">Zambia</strain>
    </source>
</reference>
<gene>
    <name evidence="2" type="ORF">SMTD_LOCUS2291</name>
</gene>
<dbReference type="STRING" id="31246.A0A183NJK5"/>
<organism evidence="2 3">
    <name type="scientific">Schistosoma mattheei</name>
    <dbReference type="NCBI Taxonomy" id="31246"/>
    <lineage>
        <taxon>Eukaryota</taxon>
        <taxon>Metazoa</taxon>
        <taxon>Spiralia</taxon>
        <taxon>Lophotrochozoa</taxon>
        <taxon>Platyhelminthes</taxon>
        <taxon>Trematoda</taxon>
        <taxon>Digenea</taxon>
        <taxon>Strigeidida</taxon>
        <taxon>Schistosomatoidea</taxon>
        <taxon>Schistosomatidae</taxon>
        <taxon>Schistosoma</taxon>
    </lineage>
</organism>
<accession>A0A183NJK5</accession>
<feature type="non-terminal residue" evidence="2">
    <location>
        <position position="1"/>
    </location>
</feature>
<feature type="compositionally biased region" description="Low complexity" evidence="1">
    <location>
        <begin position="262"/>
        <end position="273"/>
    </location>
</feature>
<dbReference type="EMBL" id="UZAL01003047">
    <property type="protein sequence ID" value="VDO85796.1"/>
    <property type="molecule type" value="Genomic_DNA"/>
</dbReference>
<protein>
    <submittedName>
        <fullName evidence="2">Uncharacterized protein</fullName>
    </submittedName>
</protein>
<feature type="compositionally biased region" description="Low complexity" evidence="1">
    <location>
        <begin position="331"/>
        <end position="343"/>
    </location>
</feature>
<proteinExistence type="predicted"/>
<feature type="region of interest" description="Disordered" evidence="1">
    <location>
        <begin position="49"/>
        <end position="94"/>
    </location>
</feature>
<feature type="compositionally biased region" description="Polar residues" evidence="1">
    <location>
        <begin position="278"/>
        <end position="311"/>
    </location>
</feature>
<evidence type="ECO:0000256" key="1">
    <source>
        <dbReference type="SAM" id="MobiDB-lite"/>
    </source>
</evidence>
<evidence type="ECO:0000313" key="2">
    <source>
        <dbReference type="EMBL" id="VDO85796.1"/>
    </source>
</evidence>
<feature type="region of interest" description="Disordered" evidence="1">
    <location>
        <begin position="255"/>
        <end position="364"/>
    </location>
</feature>
<feature type="compositionally biased region" description="Polar residues" evidence="1">
    <location>
        <begin position="65"/>
        <end position="92"/>
    </location>
</feature>
<keyword evidence="3" id="KW-1185">Reference proteome</keyword>
<evidence type="ECO:0000313" key="3">
    <source>
        <dbReference type="Proteomes" id="UP000269396"/>
    </source>
</evidence>
<name>A0A183NJK5_9TREM</name>